<dbReference type="AlphaFoldDB" id="A0A371X7J6"/>
<gene>
    <name evidence="3" type="ORF">DYI37_04925</name>
</gene>
<sequence>MYLDEKNEWQPPERPERRQMTPREQKVIGWLIGANIVLLFVAPIGGATVIGALIHWWSA</sequence>
<keyword evidence="2" id="KW-0812">Transmembrane</keyword>
<evidence type="ECO:0000313" key="4">
    <source>
        <dbReference type="Proteomes" id="UP000264310"/>
    </source>
</evidence>
<dbReference type="EMBL" id="QURL01000002">
    <property type="protein sequence ID" value="RFC65193.1"/>
    <property type="molecule type" value="Genomic_DNA"/>
</dbReference>
<feature type="region of interest" description="Disordered" evidence="1">
    <location>
        <begin position="1"/>
        <end position="21"/>
    </location>
</feature>
<protein>
    <submittedName>
        <fullName evidence="3">Uncharacterized protein</fullName>
    </submittedName>
</protein>
<evidence type="ECO:0000256" key="2">
    <source>
        <dbReference type="SAM" id="Phobius"/>
    </source>
</evidence>
<accession>A0A371X7J6</accession>
<evidence type="ECO:0000313" key="3">
    <source>
        <dbReference type="EMBL" id="RFC65193.1"/>
    </source>
</evidence>
<keyword evidence="4" id="KW-1185">Reference proteome</keyword>
<dbReference type="Proteomes" id="UP000264310">
    <property type="component" value="Unassembled WGS sequence"/>
</dbReference>
<organism evidence="3 4">
    <name type="scientific">Fulvimarina endophytica</name>
    <dbReference type="NCBI Taxonomy" id="2293836"/>
    <lineage>
        <taxon>Bacteria</taxon>
        <taxon>Pseudomonadati</taxon>
        <taxon>Pseudomonadota</taxon>
        <taxon>Alphaproteobacteria</taxon>
        <taxon>Hyphomicrobiales</taxon>
        <taxon>Aurantimonadaceae</taxon>
        <taxon>Fulvimarina</taxon>
    </lineage>
</organism>
<comment type="caution">
    <text evidence="3">The sequence shown here is derived from an EMBL/GenBank/DDBJ whole genome shotgun (WGS) entry which is preliminary data.</text>
</comment>
<name>A0A371X7J6_9HYPH</name>
<dbReference type="OrthoDB" id="7577940at2"/>
<reference evidence="3 4" key="1">
    <citation type="submission" date="2018-08" db="EMBL/GenBank/DDBJ databases">
        <title>Fulvimarina sp. 85, whole genome shotgun sequence.</title>
        <authorList>
            <person name="Tuo L."/>
        </authorList>
    </citation>
    <scope>NUCLEOTIDE SEQUENCE [LARGE SCALE GENOMIC DNA]</scope>
    <source>
        <strain evidence="3 4">85</strain>
    </source>
</reference>
<evidence type="ECO:0000256" key="1">
    <source>
        <dbReference type="SAM" id="MobiDB-lite"/>
    </source>
</evidence>
<dbReference type="RefSeq" id="WP_116682089.1">
    <property type="nucleotide sequence ID" value="NZ_QURL01000002.1"/>
</dbReference>
<proteinExistence type="predicted"/>
<keyword evidence="2" id="KW-1133">Transmembrane helix</keyword>
<feature type="transmembrane region" description="Helical" evidence="2">
    <location>
        <begin position="27"/>
        <end position="57"/>
    </location>
</feature>
<keyword evidence="2" id="KW-0472">Membrane</keyword>